<reference evidence="6" key="1">
    <citation type="journal article" date="2014" name="Int. J. Syst. Evol. Microbiol.">
        <title>Complete genome sequence of Corynebacterium casei LMG S-19264T (=DSM 44701T), isolated from a smear-ripened cheese.</title>
        <authorList>
            <consortium name="US DOE Joint Genome Institute (JGI-PGF)"/>
            <person name="Walter F."/>
            <person name="Albersmeier A."/>
            <person name="Kalinowski J."/>
            <person name="Ruckert C."/>
        </authorList>
    </citation>
    <scope>NUCLEOTIDE SEQUENCE</scope>
    <source>
        <strain evidence="6">CCM 7684</strain>
    </source>
</reference>
<dbReference type="PANTHER" id="PTHR30537:SF26">
    <property type="entry name" value="GLYCINE CLEAVAGE SYSTEM TRANSCRIPTIONAL ACTIVATOR"/>
    <property type="match status" value="1"/>
</dbReference>
<dbReference type="PRINTS" id="PR00039">
    <property type="entry name" value="HTHLYSR"/>
</dbReference>
<dbReference type="SUPFAM" id="SSF53850">
    <property type="entry name" value="Periplasmic binding protein-like II"/>
    <property type="match status" value="1"/>
</dbReference>
<feature type="domain" description="HTH lysR-type" evidence="5">
    <location>
        <begin position="6"/>
        <end position="63"/>
    </location>
</feature>
<comment type="caution">
    <text evidence="6">The sequence shown here is derived from an EMBL/GenBank/DDBJ whole genome shotgun (WGS) entry which is preliminary data.</text>
</comment>
<evidence type="ECO:0000256" key="1">
    <source>
        <dbReference type="ARBA" id="ARBA00009437"/>
    </source>
</evidence>
<evidence type="ECO:0000313" key="6">
    <source>
        <dbReference type="EMBL" id="GGE51360.1"/>
    </source>
</evidence>
<dbReference type="Pfam" id="PF03466">
    <property type="entry name" value="LysR_substrate"/>
    <property type="match status" value="1"/>
</dbReference>
<evidence type="ECO:0000259" key="5">
    <source>
        <dbReference type="PROSITE" id="PS50931"/>
    </source>
</evidence>
<accession>A0A8J2YKW3</accession>
<reference evidence="6" key="2">
    <citation type="submission" date="2020-09" db="EMBL/GenBank/DDBJ databases">
        <authorList>
            <person name="Sun Q."/>
            <person name="Sedlacek I."/>
        </authorList>
    </citation>
    <scope>NUCLEOTIDE SEQUENCE</scope>
    <source>
        <strain evidence="6">CCM 7684</strain>
    </source>
</reference>
<evidence type="ECO:0000256" key="2">
    <source>
        <dbReference type="ARBA" id="ARBA00023015"/>
    </source>
</evidence>
<keyword evidence="3" id="KW-0238">DNA-binding</keyword>
<dbReference type="Pfam" id="PF00126">
    <property type="entry name" value="HTH_1"/>
    <property type="match status" value="1"/>
</dbReference>
<dbReference type="RefSeq" id="WP_188410670.1">
    <property type="nucleotide sequence ID" value="NZ_BMCP01000004.1"/>
</dbReference>
<dbReference type="InterPro" id="IPR000847">
    <property type="entry name" value="LysR_HTH_N"/>
</dbReference>
<evidence type="ECO:0000256" key="4">
    <source>
        <dbReference type="ARBA" id="ARBA00023163"/>
    </source>
</evidence>
<evidence type="ECO:0000313" key="7">
    <source>
        <dbReference type="Proteomes" id="UP000602745"/>
    </source>
</evidence>
<sequence length="310" mass="35268">MRRNIPSTTALIAFEAAGRHESFSRAAEELVLTEGAVSRQIGRLEEFLGVPLFTRVKNRVHLTEAGKRYWERIVQRLDDLEGDTIHLQGRPATGGVIELAVIPTFANQWLIPRLPRFHARYPDTIINISERPDPFLFAGSSFDAALHYDHPAWAGMIQKALFAEELIPVCSPRITGGREGLDPSEIKGLPLLQKRGRPDAWKKWWDHVGMTEVNSRVGTRYDMFSMVIKAAVAGLGLALVPKLYVLNELRSGELIIACDRHVPGDKRYCIVYPERKHEQWPLNVFLDWLNDEAVQYVRLRDANQMEYFAA</sequence>
<comment type="similarity">
    <text evidence="1">Belongs to the LysR transcriptional regulatory family.</text>
</comment>
<gene>
    <name evidence="6" type="ORF">GCM10007276_30570</name>
</gene>
<dbReference type="PANTHER" id="PTHR30537">
    <property type="entry name" value="HTH-TYPE TRANSCRIPTIONAL REGULATOR"/>
    <property type="match status" value="1"/>
</dbReference>
<dbReference type="Gene3D" id="1.10.10.10">
    <property type="entry name" value="Winged helix-like DNA-binding domain superfamily/Winged helix DNA-binding domain"/>
    <property type="match status" value="1"/>
</dbReference>
<keyword evidence="2" id="KW-0805">Transcription regulation</keyword>
<dbReference type="GO" id="GO:0043565">
    <property type="term" value="F:sequence-specific DNA binding"/>
    <property type="evidence" value="ECO:0007669"/>
    <property type="project" value="TreeGrafter"/>
</dbReference>
<dbReference type="GO" id="GO:0006351">
    <property type="term" value="P:DNA-templated transcription"/>
    <property type="evidence" value="ECO:0007669"/>
    <property type="project" value="TreeGrafter"/>
</dbReference>
<evidence type="ECO:0000256" key="3">
    <source>
        <dbReference type="ARBA" id="ARBA00023125"/>
    </source>
</evidence>
<dbReference type="GO" id="GO:0003700">
    <property type="term" value="F:DNA-binding transcription factor activity"/>
    <property type="evidence" value="ECO:0007669"/>
    <property type="project" value="InterPro"/>
</dbReference>
<proteinExistence type="inferred from homology"/>
<dbReference type="Gene3D" id="3.40.190.10">
    <property type="entry name" value="Periplasmic binding protein-like II"/>
    <property type="match status" value="2"/>
</dbReference>
<keyword evidence="7" id="KW-1185">Reference proteome</keyword>
<dbReference type="AlphaFoldDB" id="A0A8J2YKW3"/>
<dbReference type="PROSITE" id="PS50931">
    <property type="entry name" value="HTH_LYSR"/>
    <property type="match status" value="1"/>
</dbReference>
<dbReference type="InterPro" id="IPR036388">
    <property type="entry name" value="WH-like_DNA-bd_sf"/>
</dbReference>
<dbReference type="EMBL" id="BMCP01000004">
    <property type="protein sequence ID" value="GGE51360.1"/>
    <property type="molecule type" value="Genomic_DNA"/>
</dbReference>
<dbReference type="InterPro" id="IPR036390">
    <property type="entry name" value="WH_DNA-bd_sf"/>
</dbReference>
<protein>
    <submittedName>
        <fullName evidence="6">Transcriptional regulator</fullName>
    </submittedName>
</protein>
<dbReference type="SUPFAM" id="SSF46785">
    <property type="entry name" value="Winged helix' DNA-binding domain"/>
    <property type="match status" value="1"/>
</dbReference>
<dbReference type="InterPro" id="IPR005119">
    <property type="entry name" value="LysR_subst-bd"/>
</dbReference>
<dbReference type="InterPro" id="IPR058163">
    <property type="entry name" value="LysR-type_TF_proteobact-type"/>
</dbReference>
<organism evidence="6 7">
    <name type="scientific">Agaricicola taiwanensis</name>
    <dbReference type="NCBI Taxonomy" id="591372"/>
    <lineage>
        <taxon>Bacteria</taxon>
        <taxon>Pseudomonadati</taxon>
        <taxon>Pseudomonadota</taxon>
        <taxon>Alphaproteobacteria</taxon>
        <taxon>Rhodobacterales</taxon>
        <taxon>Paracoccaceae</taxon>
        <taxon>Agaricicola</taxon>
    </lineage>
</organism>
<keyword evidence="4" id="KW-0804">Transcription</keyword>
<dbReference type="Proteomes" id="UP000602745">
    <property type="component" value="Unassembled WGS sequence"/>
</dbReference>
<name>A0A8J2YKW3_9RHOB</name>